<dbReference type="RefSeq" id="WP_183279425.1">
    <property type="nucleotide sequence ID" value="NZ_BLZR01000001.1"/>
</dbReference>
<evidence type="ECO:0000313" key="11">
    <source>
        <dbReference type="Proteomes" id="UP000580568"/>
    </source>
</evidence>
<evidence type="ECO:0000256" key="3">
    <source>
        <dbReference type="ARBA" id="ARBA00022597"/>
    </source>
</evidence>
<protein>
    <submittedName>
        <fullName evidence="10">PTS system cellobiose-specific EIIB component</fullName>
    </submittedName>
</protein>
<keyword evidence="5" id="KW-0598">Phosphotransferase system</keyword>
<keyword evidence="2" id="KW-0597">Phosphoprotein</keyword>
<dbReference type="InterPro" id="IPR013012">
    <property type="entry name" value="PTS_EIIB_3"/>
</dbReference>
<evidence type="ECO:0000313" key="10">
    <source>
        <dbReference type="EMBL" id="GFP78106.1"/>
    </source>
</evidence>
<name>A0A6V8SMV8_9CLOT</name>
<dbReference type="EMBL" id="BLZR01000001">
    <property type="protein sequence ID" value="GFP78106.1"/>
    <property type="molecule type" value="Genomic_DNA"/>
</dbReference>
<evidence type="ECO:0000256" key="1">
    <source>
        <dbReference type="ARBA" id="ARBA00022448"/>
    </source>
</evidence>
<dbReference type="CDD" id="cd05564">
    <property type="entry name" value="PTS_IIB_chitobiose_lichenan"/>
    <property type="match status" value="1"/>
</dbReference>
<evidence type="ECO:0000256" key="8">
    <source>
        <dbReference type="SAM" id="SignalP"/>
    </source>
</evidence>
<reference evidence="10 11" key="1">
    <citation type="submission" date="2020-07" db="EMBL/GenBank/DDBJ databases">
        <title>A new beta-1,3-glucan-decomposing anaerobic bacterium isolated from anoxic soil subjected to biological soil disinfestation.</title>
        <authorList>
            <person name="Ueki A."/>
            <person name="Tonouchi A."/>
        </authorList>
    </citation>
    <scope>NUCLEOTIDE SEQUENCE [LARGE SCALE GENOMIC DNA]</scope>
    <source>
        <strain evidence="10 11">TW1</strain>
    </source>
</reference>
<dbReference type="PROSITE" id="PS51100">
    <property type="entry name" value="PTS_EIIB_TYPE_3"/>
    <property type="match status" value="1"/>
</dbReference>
<dbReference type="PANTHER" id="PTHR34581">
    <property type="entry name" value="PTS SYSTEM N,N'-DIACETYLCHITOBIOSE-SPECIFIC EIIB COMPONENT"/>
    <property type="match status" value="1"/>
</dbReference>
<dbReference type="Gene3D" id="3.40.50.2300">
    <property type="match status" value="1"/>
</dbReference>
<evidence type="ECO:0000259" key="9">
    <source>
        <dbReference type="PROSITE" id="PS51100"/>
    </source>
</evidence>
<sequence>MKRILIVCAAGMSTSLLVNKMMSAANDKNIDIEIFALPISKCANVSSTVDAVLLGPQVKFLKGQVDKIIKGRVPVVVIDMKDYSMMDGKVVLDKTLALLK</sequence>
<keyword evidence="8" id="KW-0732">Signal</keyword>
<dbReference type="GO" id="GO:0008982">
    <property type="term" value="F:protein-N(PI)-phosphohistidine-sugar phosphotransferase activity"/>
    <property type="evidence" value="ECO:0007669"/>
    <property type="project" value="InterPro"/>
</dbReference>
<dbReference type="InterPro" id="IPR003501">
    <property type="entry name" value="PTS_EIIB_2/3"/>
</dbReference>
<gene>
    <name evidence="10" type="ORF">bsdtw1_04300</name>
</gene>
<dbReference type="InterPro" id="IPR036095">
    <property type="entry name" value="PTS_EIIB-like_sf"/>
</dbReference>
<feature type="signal peptide" evidence="8">
    <location>
        <begin position="1"/>
        <end position="24"/>
    </location>
</feature>
<dbReference type="GO" id="GO:0016301">
    <property type="term" value="F:kinase activity"/>
    <property type="evidence" value="ECO:0007669"/>
    <property type="project" value="UniProtKB-KW"/>
</dbReference>
<dbReference type="Proteomes" id="UP000580568">
    <property type="component" value="Unassembled WGS sequence"/>
</dbReference>
<keyword evidence="6" id="KW-0418">Kinase</keyword>
<evidence type="ECO:0000256" key="4">
    <source>
        <dbReference type="ARBA" id="ARBA00022679"/>
    </source>
</evidence>
<evidence type="ECO:0000256" key="7">
    <source>
        <dbReference type="PROSITE-ProRule" id="PRU00423"/>
    </source>
</evidence>
<feature type="chain" id="PRO_5027652974" evidence="8">
    <location>
        <begin position="25"/>
        <end position="100"/>
    </location>
</feature>
<dbReference type="InterPro" id="IPR051819">
    <property type="entry name" value="PTS_sugar-specific_EIIB"/>
</dbReference>
<dbReference type="PANTHER" id="PTHR34581:SF2">
    <property type="entry name" value="PTS SYSTEM N,N'-DIACETYLCHITOBIOSE-SPECIFIC EIIB COMPONENT"/>
    <property type="match status" value="1"/>
</dbReference>
<dbReference type="AlphaFoldDB" id="A0A6V8SMV8"/>
<feature type="modified residue" description="Phosphocysteine; by EIIA" evidence="7">
    <location>
        <position position="8"/>
    </location>
</feature>
<dbReference type="SUPFAM" id="SSF52794">
    <property type="entry name" value="PTS system IIB component-like"/>
    <property type="match status" value="1"/>
</dbReference>
<accession>A0A6V8SMV8</accession>
<evidence type="ECO:0000256" key="2">
    <source>
        <dbReference type="ARBA" id="ARBA00022553"/>
    </source>
</evidence>
<evidence type="ECO:0000256" key="6">
    <source>
        <dbReference type="ARBA" id="ARBA00022777"/>
    </source>
</evidence>
<keyword evidence="4" id="KW-0808">Transferase</keyword>
<keyword evidence="1" id="KW-0813">Transport</keyword>
<evidence type="ECO:0000256" key="5">
    <source>
        <dbReference type="ARBA" id="ARBA00022683"/>
    </source>
</evidence>
<dbReference type="Pfam" id="PF02302">
    <property type="entry name" value="PTS_IIB"/>
    <property type="match status" value="1"/>
</dbReference>
<proteinExistence type="predicted"/>
<feature type="domain" description="PTS EIIB type-3" evidence="9">
    <location>
        <begin position="1"/>
        <end position="100"/>
    </location>
</feature>
<keyword evidence="3" id="KW-0762">Sugar transport</keyword>
<organism evidence="10 11">
    <name type="scientific">Clostridium fungisolvens</name>
    <dbReference type="NCBI Taxonomy" id="1604897"/>
    <lineage>
        <taxon>Bacteria</taxon>
        <taxon>Bacillati</taxon>
        <taxon>Bacillota</taxon>
        <taxon>Clostridia</taxon>
        <taxon>Eubacteriales</taxon>
        <taxon>Clostridiaceae</taxon>
        <taxon>Clostridium</taxon>
    </lineage>
</organism>
<keyword evidence="11" id="KW-1185">Reference proteome</keyword>
<comment type="caution">
    <text evidence="10">The sequence shown here is derived from an EMBL/GenBank/DDBJ whole genome shotgun (WGS) entry which is preliminary data.</text>
</comment>
<dbReference type="GO" id="GO:0009401">
    <property type="term" value="P:phosphoenolpyruvate-dependent sugar phosphotransferase system"/>
    <property type="evidence" value="ECO:0007669"/>
    <property type="project" value="UniProtKB-KW"/>
</dbReference>